<comment type="caution">
    <text evidence="6">The sequence shown here is derived from an EMBL/GenBank/DDBJ whole genome shotgun (WGS) entry which is preliminary data.</text>
</comment>
<dbReference type="Gene3D" id="3.40.50.300">
    <property type="entry name" value="P-loop containing nucleotide triphosphate hydrolases"/>
    <property type="match status" value="1"/>
</dbReference>
<dbReference type="Pfam" id="PF07811">
    <property type="entry name" value="TadE"/>
    <property type="match status" value="1"/>
</dbReference>
<dbReference type="GO" id="GO:0005829">
    <property type="term" value="C:cytosol"/>
    <property type="evidence" value="ECO:0007669"/>
    <property type="project" value="TreeGrafter"/>
</dbReference>
<evidence type="ECO:0000256" key="2">
    <source>
        <dbReference type="ARBA" id="ARBA00022840"/>
    </source>
</evidence>
<dbReference type="InterPro" id="IPR050625">
    <property type="entry name" value="ParA/MinD_ATPase"/>
</dbReference>
<dbReference type="CDD" id="cd03111">
    <property type="entry name" value="CpaE-like"/>
    <property type="match status" value="1"/>
</dbReference>
<accession>A0AAW9TR74</accession>
<feature type="domain" description="AAA" evidence="5">
    <location>
        <begin position="162"/>
        <end position="325"/>
    </location>
</feature>
<keyword evidence="2" id="KW-0067">ATP-binding</keyword>
<organism evidence="6 7">
    <name type="scientific">Rhizobium meliloti</name>
    <name type="common">Ensifer meliloti</name>
    <name type="synonym">Sinorhizobium meliloti</name>
    <dbReference type="NCBI Taxonomy" id="382"/>
    <lineage>
        <taxon>Bacteria</taxon>
        <taxon>Pseudomonadati</taxon>
        <taxon>Pseudomonadota</taxon>
        <taxon>Alphaproteobacteria</taxon>
        <taxon>Hyphomicrobiales</taxon>
        <taxon>Rhizobiaceae</taxon>
        <taxon>Sinorhizobium/Ensifer group</taxon>
        <taxon>Sinorhizobium</taxon>
    </lineage>
</organism>
<dbReference type="RefSeq" id="WP_080599852.1">
    <property type="nucleotide sequence ID" value="NZ_CP021809.1"/>
</dbReference>
<feature type="domain" description="TadE-like" evidence="4">
    <location>
        <begin position="445"/>
        <end position="486"/>
    </location>
</feature>
<dbReference type="InterPro" id="IPR025669">
    <property type="entry name" value="AAA_dom"/>
</dbReference>
<evidence type="ECO:0000313" key="7">
    <source>
        <dbReference type="Proteomes" id="UP000429484"/>
    </source>
</evidence>
<proteinExistence type="predicted"/>
<dbReference type="GO" id="GO:0016887">
    <property type="term" value="F:ATP hydrolysis activity"/>
    <property type="evidence" value="ECO:0007669"/>
    <property type="project" value="TreeGrafter"/>
</dbReference>
<reference evidence="6 7" key="1">
    <citation type="journal article" date="2013" name="Genome Biol.">
        <title>Comparative genomics of the core and accessory genomes of 48 Sinorhizobium strains comprising five genospecies.</title>
        <authorList>
            <person name="Sugawara M."/>
            <person name="Epstein B."/>
            <person name="Badgley B.D."/>
            <person name="Unno T."/>
            <person name="Xu L."/>
            <person name="Reese J."/>
            <person name="Gyaneshwar P."/>
            <person name="Denny R."/>
            <person name="Mudge J."/>
            <person name="Bharti A.K."/>
            <person name="Farmer A.D."/>
            <person name="May G.D."/>
            <person name="Woodward J.E."/>
            <person name="Medigue C."/>
            <person name="Vallenet D."/>
            <person name="Lajus A."/>
            <person name="Rouy Z."/>
            <person name="Martinez-Vaz B."/>
            <person name="Tiffin P."/>
            <person name="Young N.D."/>
            <person name="Sadowsky M.J."/>
        </authorList>
    </citation>
    <scope>NUCLEOTIDE SEQUENCE [LARGE SCALE GENOMIC DNA]</scope>
    <source>
        <strain evidence="6 7">N6B1</strain>
    </source>
</reference>
<gene>
    <name evidence="6" type="ORF">GHK53_13700</name>
</gene>
<feature type="region of interest" description="Disordered" evidence="3">
    <location>
        <begin position="1"/>
        <end position="21"/>
    </location>
</feature>
<evidence type="ECO:0000313" key="6">
    <source>
        <dbReference type="EMBL" id="MQW33822.1"/>
    </source>
</evidence>
<dbReference type="GO" id="GO:0051782">
    <property type="term" value="P:negative regulation of cell division"/>
    <property type="evidence" value="ECO:0007669"/>
    <property type="project" value="TreeGrafter"/>
</dbReference>
<name>A0AAW9TR74_RHIML</name>
<dbReference type="AlphaFoldDB" id="A0AAW9TR74"/>
<dbReference type="SUPFAM" id="SSF52540">
    <property type="entry name" value="P-loop containing nucleoside triphosphate hydrolases"/>
    <property type="match status" value="1"/>
</dbReference>
<dbReference type="PANTHER" id="PTHR43384:SF6">
    <property type="entry name" value="SEPTUM SITE-DETERMINING PROTEIN MIND HOMOLOG, CHLOROPLASTIC"/>
    <property type="match status" value="1"/>
</dbReference>
<dbReference type="InterPro" id="IPR011006">
    <property type="entry name" value="CheY-like_superfamily"/>
</dbReference>
<dbReference type="GO" id="GO:0005524">
    <property type="term" value="F:ATP binding"/>
    <property type="evidence" value="ECO:0007669"/>
    <property type="project" value="UniProtKB-KW"/>
</dbReference>
<dbReference type="SUPFAM" id="SSF52172">
    <property type="entry name" value="CheY-like"/>
    <property type="match status" value="1"/>
</dbReference>
<dbReference type="EMBL" id="WISR01000131">
    <property type="protein sequence ID" value="MQW33822.1"/>
    <property type="molecule type" value="Genomic_DNA"/>
</dbReference>
<dbReference type="Gene3D" id="3.40.50.2300">
    <property type="match status" value="1"/>
</dbReference>
<evidence type="ECO:0000256" key="3">
    <source>
        <dbReference type="SAM" id="MobiDB-lite"/>
    </source>
</evidence>
<evidence type="ECO:0000259" key="5">
    <source>
        <dbReference type="Pfam" id="PF13614"/>
    </source>
</evidence>
<dbReference type="InterPro" id="IPR027417">
    <property type="entry name" value="P-loop_NTPase"/>
</dbReference>
<protein>
    <submittedName>
        <fullName evidence="6">AAA family ATPase</fullName>
    </submittedName>
</protein>
<dbReference type="InterPro" id="IPR012495">
    <property type="entry name" value="TadE-like_dom"/>
</dbReference>
<dbReference type="PANTHER" id="PTHR43384">
    <property type="entry name" value="SEPTUM SITE-DETERMINING PROTEIN MIND HOMOLOG, CHLOROPLASTIC-RELATED"/>
    <property type="match status" value="1"/>
</dbReference>
<sequence>MEIPNMKQLDSETREAPQPMTAAPLLPIPKVDIAVFCQSEEVREAVGTAAIDRRMARATVTVKAGGMKEATALYGGVTSPNLVVVESDDGEARLMATLETLAMECVTGTKVIVIGRSNDVGLYKKLLDAGVSDYLVKPLEPMDFVAAVHRCFRDSIEEKLGRIVAFVGAKGGTGSSTLAHNVAYAMSKRVDADVLLADLDLQSGTLGLNFDIEAKHGMVDVLQSPDRLDDVLLRRLAVSYTDRLHLLPATTDLDKFINLQEGDVDHLLDVARSSSWHVVVDLPHILTQWTRKILLEADEIVVTATPDLAGMRNAKNLIDFLKKARPNDPPPRLVLNKVGTPKLQEIKPKDFVAAVGLEESVSLAFEPSLFGAAANHGRLVIESAPDSKAGKAIVSLAWRVGGTRERRTRQKGVKALLQKVFKRGKPKAPSTLRKKAGELKTSEAGASAVEFALVAPVLALGLVATADLGLAIHERMTIDHVLRAGAQAALADPGAAQVQKVLVSTLAQSPRLASATLPAVKRYCACPENADVAPEAAPQCGTVTCANAKPQFVYYRLAAAKSYRPMSLPAVLPVFELGSSMQVQVQ</sequence>
<evidence type="ECO:0000256" key="1">
    <source>
        <dbReference type="ARBA" id="ARBA00022741"/>
    </source>
</evidence>
<dbReference type="Proteomes" id="UP000429484">
    <property type="component" value="Unassembled WGS sequence"/>
</dbReference>
<dbReference type="Pfam" id="PF13614">
    <property type="entry name" value="AAA_31"/>
    <property type="match status" value="1"/>
</dbReference>
<evidence type="ECO:0000259" key="4">
    <source>
        <dbReference type="Pfam" id="PF07811"/>
    </source>
</evidence>
<keyword evidence="1" id="KW-0547">Nucleotide-binding</keyword>
<dbReference type="GO" id="GO:0009898">
    <property type="term" value="C:cytoplasmic side of plasma membrane"/>
    <property type="evidence" value="ECO:0007669"/>
    <property type="project" value="TreeGrafter"/>
</dbReference>